<feature type="domain" description="Response regulatory" evidence="2">
    <location>
        <begin position="7"/>
        <end position="129"/>
    </location>
</feature>
<dbReference type="Proteomes" id="UP001200741">
    <property type="component" value="Unassembled WGS sequence"/>
</dbReference>
<feature type="domain" description="EAL" evidence="3">
    <location>
        <begin position="146"/>
        <end position="399"/>
    </location>
</feature>
<protein>
    <submittedName>
        <fullName evidence="4">EAL domain-containing response regulator</fullName>
    </submittedName>
</protein>
<proteinExistence type="predicted"/>
<dbReference type="InterPro" id="IPR001633">
    <property type="entry name" value="EAL_dom"/>
</dbReference>
<dbReference type="InterPro" id="IPR050706">
    <property type="entry name" value="Cyclic-di-GMP_PDE-like"/>
</dbReference>
<dbReference type="InterPro" id="IPR035919">
    <property type="entry name" value="EAL_sf"/>
</dbReference>
<organism evidence="4 5">
    <name type="scientific">Pelomonas cellulosilytica</name>
    <dbReference type="NCBI Taxonomy" id="2906762"/>
    <lineage>
        <taxon>Bacteria</taxon>
        <taxon>Pseudomonadati</taxon>
        <taxon>Pseudomonadota</taxon>
        <taxon>Betaproteobacteria</taxon>
        <taxon>Burkholderiales</taxon>
        <taxon>Sphaerotilaceae</taxon>
        <taxon>Roseateles</taxon>
    </lineage>
</organism>
<reference evidence="4 5" key="1">
    <citation type="submission" date="2021-12" db="EMBL/GenBank/DDBJ databases">
        <title>Genome seq of P8.</title>
        <authorList>
            <person name="Seo T."/>
        </authorList>
    </citation>
    <scope>NUCLEOTIDE SEQUENCE [LARGE SCALE GENOMIC DNA]</scope>
    <source>
        <strain evidence="4 5">P8</strain>
    </source>
</reference>
<evidence type="ECO:0000259" key="2">
    <source>
        <dbReference type="PROSITE" id="PS50110"/>
    </source>
</evidence>
<dbReference type="SMART" id="SM00052">
    <property type="entry name" value="EAL"/>
    <property type="match status" value="1"/>
</dbReference>
<evidence type="ECO:0000259" key="3">
    <source>
        <dbReference type="PROSITE" id="PS50883"/>
    </source>
</evidence>
<name>A0ABS8Y282_9BURK</name>
<dbReference type="Pfam" id="PF00072">
    <property type="entry name" value="Response_reg"/>
    <property type="match status" value="1"/>
</dbReference>
<dbReference type="EMBL" id="JAJTWU010000012">
    <property type="protein sequence ID" value="MCE4557770.1"/>
    <property type="molecule type" value="Genomic_DNA"/>
</dbReference>
<dbReference type="CDD" id="cd00156">
    <property type="entry name" value="REC"/>
    <property type="match status" value="1"/>
</dbReference>
<comment type="caution">
    <text evidence="4">The sequence shown here is derived from an EMBL/GenBank/DDBJ whole genome shotgun (WGS) entry which is preliminary data.</text>
</comment>
<sequence>MTHRVGSMLIVDDSDVQREHAVALGREHGVALIHQAASGSEALALLERLDLPPDVLVVDLEMPGIDGVELIQQLHQRRIHVPLLVASGREGALIHSVEIMARKLGLTVLAGLQKPLRAGPFQAALQRFKPPEQATGAPAATAAPTPAFTRDDLASAIAVGAIDVHYQPKVDMRTGIVRGMEALARWHRPGSGFVRPDLFVALAEQEGLIHELTMAVMARALAQAAQWGRRGLRLSMAINLSQRLLDRPSLVDEIAAMVRRHGLKSEQVVLEITEGTLASRASTALGVLARLRLKGFGLSIDDYGTGFSSMQQLARIPFTELKIDRSFVHGSHQRTNLRVILESALDMARRLDMVTVAEGVEMMEDWRLLQQAGCAIGQGFLIAKPMPASDMLPWIKRHQPRLQELRQNALPNP</sequence>
<dbReference type="CDD" id="cd01948">
    <property type="entry name" value="EAL"/>
    <property type="match status" value="1"/>
</dbReference>
<dbReference type="InterPro" id="IPR011006">
    <property type="entry name" value="CheY-like_superfamily"/>
</dbReference>
<dbReference type="PANTHER" id="PTHR33121:SF79">
    <property type="entry name" value="CYCLIC DI-GMP PHOSPHODIESTERASE PDED-RELATED"/>
    <property type="match status" value="1"/>
</dbReference>
<dbReference type="Gene3D" id="3.40.50.2300">
    <property type="match status" value="1"/>
</dbReference>
<dbReference type="PROSITE" id="PS50883">
    <property type="entry name" value="EAL"/>
    <property type="match status" value="1"/>
</dbReference>
<keyword evidence="5" id="KW-1185">Reference proteome</keyword>
<dbReference type="Gene3D" id="3.20.20.450">
    <property type="entry name" value="EAL domain"/>
    <property type="match status" value="1"/>
</dbReference>
<dbReference type="SUPFAM" id="SSF52172">
    <property type="entry name" value="CheY-like"/>
    <property type="match status" value="1"/>
</dbReference>
<dbReference type="SUPFAM" id="SSF141868">
    <property type="entry name" value="EAL domain-like"/>
    <property type="match status" value="1"/>
</dbReference>
<evidence type="ECO:0000256" key="1">
    <source>
        <dbReference type="PROSITE-ProRule" id="PRU00169"/>
    </source>
</evidence>
<dbReference type="InterPro" id="IPR001789">
    <property type="entry name" value="Sig_transdc_resp-reg_receiver"/>
</dbReference>
<keyword evidence="1" id="KW-0597">Phosphoprotein</keyword>
<accession>A0ABS8Y282</accession>
<gene>
    <name evidence="4" type="ORF">LXT13_25595</name>
</gene>
<evidence type="ECO:0000313" key="5">
    <source>
        <dbReference type="Proteomes" id="UP001200741"/>
    </source>
</evidence>
<dbReference type="PANTHER" id="PTHR33121">
    <property type="entry name" value="CYCLIC DI-GMP PHOSPHODIESTERASE PDEF"/>
    <property type="match status" value="1"/>
</dbReference>
<dbReference type="SMART" id="SM00448">
    <property type="entry name" value="REC"/>
    <property type="match status" value="1"/>
</dbReference>
<evidence type="ECO:0000313" key="4">
    <source>
        <dbReference type="EMBL" id="MCE4557770.1"/>
    </source>
</evidence>
<dbReference type="Pfam" id="PF00563">
    <property type="entry name" value="EAL"/>
    <property type="match status" value="1"/>
</dbReference>
<feature type="modified residue" description="4-aspartylphosphate" evidence="1">
    <location>
        <position position="59"/>
    </location>
</feature>
<dbReference type="PROSITE" id="PS50110">
    <property type="entry name" value="RESPONSE_REGULATORY"/>
    <property type="match status" value="1"/>
</dbReference>